<comment type="caution">
    <text evidence="2">The sequence shown here is derived from an EMBL/GenBank/DDBJ whole genome shotgun (WGS) entry which is preliminary data.</text>
</comment>
<accession>A0A1S1P6I4</accession>
<feature type="compositionally biased region" description="Gly residues" evidence="1">
    <location>
        <begin position="1"/>
        <end position="18"/>
    </location>
</feature>
<proteinExistence type="predicted"/>
<dbReference type="AlphaFoldDB" id="A0A1S1P6I4"/>
<organism evidence="2 3">
    <name type="scientific">Methylorubrum extorquens</name>
    <name type="common">Methylobacterium dichloromethanicum</name>
    <name type="synonym">Methylobacterium extorquens</name>
    <dbReference type="NCBI Taxonomy" id="408"/>
    <lineage>
        <taxon>Bacteria</taxon>
        <taxon>Pseudomonadati</taxon>
        <taxon>Pseudomonadota</taxon>
        <taxon>Alphaproteobacteria</taxon>
        <taxon>Hyphomicrobiales</taxon>
        <taxon>Methylobacteriaceae</taxon>
        <taxon>Methylorubrum</taxon>
    </lineage>
</organism>
<evidence type="ECO:0000313" key="2">
    <source>
        <dbReference type="EMBL" id="OHV16849.1"/>
    </source>
</evidence>
<gene>
    <name evidence="2" type="ORF">BK022_09390</name>
</gene>
<dbReference type="EMBL" id="MNAO01000083">
    <property type="protein sequence ID" value="OHV16849.1"/>
    <property type="molecule type" value="Genomic_DNA"/>
</dbReference>
<name>A0A1S1P6I4_METEX</name>
<sequence>MSEPGKGVGMGSGSGEGTGNAPSGERGWSLSATPEGEGVRLELGLPDLGGRPVTAILSLDRAEARAFARALLAAAGDATERTFVSPQGAEHET</sequence>
<evidence type="ECO:0000313" key="3">
    <source>
        <dbReference type="Proteomes" id="UP000180215"/>
    </source>
</evidence>
<reference evidence="2 3" key="1">
    <citation type="submission" date="2016-10" db="EMBL/GenBank/DDBJ databases">
        <title>Draft genome sequence of Methylobacterium extorquens CP3, a seed endophyte of Crotalaria pumila with plant growth-promoting and metal tolerance properties.</title>
        <authorList>
            <person name="Sanchez-Lopez A.S."/>
            <person name="Van Hamme J.D."/>
            <person name="Thijs S."/>
            <person name="Mcammond B.M."/>
            <person name="Stevens V."/>
            <person name="Gonzalez-Chavez M.D.C."/>
            <person name="Vangronsveld J."/>
        </authorList>
    </citation>
    <scope>NUCLEOTIDE SEQUENCE [LARGE SCALE GENOMIC DNA]</scope>
    <source>
        <strain evidence="2 3">CP3</strain>
    </source>
</reference>
<evidence type="ECO:0000256" key="1">
    <source>
        <dbReference type="SAM" id="MobiDB-lite"/>
    </source>
</evidence>
<feature type="region of interest" description="Disordered" evidence="1">
    <location>
        <begin position="1"/>
        <end position="35"/>
    </location>
</feature>
<protein>
    <submittedName>
        <fullName evidence="2">Uncharacterized protein</fullName>
    </submittedName>
</protein>
<dbReference type="Proteomes" id="UP000180215">
    <property type="component" value="Unassembled WGS sequence"/>
</dbReference>